<feature type="compositionally biased region" description="Acidic residues" evidence="1">
    <location>
        <begin position="52"/>
        <end position="61"/>
    </location>
</feature>
<reference evidence="2 3" key="1">
    <citation type="journal article" date="2024" name="J Genomics">
        <title>Draft genome sequencing and assembly of Favolaschia claudopus CIRM-BRFM 2984 isolated from oak limbs.</title>
        <authorList>
            <person name="Navarro D."/>
            <person name="Drula E."/>
            <person name="Chaduli D."/>
            <person name="Cazenave R."/>
            <person name="Ahrendt S."/>
            <person name="Wang J."/>
            <person name="Lipzen A."/>
            <person name="Daum C."/>
            <person name="Barry K."/>
            <person name="Grigoriev I.V."/>
            <person name="Favel A."/>
            <person name="Rosso M.N."/>
            <person name="Martin F."/>
        </authorList>
    </citation>
    <scope>NUCLEOTIDE SEQUENCE [LARGE SCALE GENOMIC DNA]</scope>
    <source>
        <strain evidence="2 3">CIRM-BRFM 2984</strain>
    </source>
</reference>
<feature type="compositionally biased region" description="Low complexity" evidence="1">
    <location>
        <begin position="125"/>
        <end position="138"/>
    </location>
</feature>
<accession>A0AAW0CKG1</accession>
<evidence type="ECO:0000313" key="2">
    <source>
        <dbReference type="EMBL" id="KAK7038515.1"/>
    </source>
</evidence>
<organism evidence="2 3">
    <name type="scientific">Favolaschia claudopus</name>
    <dbReference type="NCBI Taxonomy" id="2862362"/>
    <lineage>
        <taxon>Eukaryota</taxon>
        <taxon>Fungi</taxon>
        <taxon>Dikarya</taxon>
        <taxon>Basidiomycota</taxon>
        <taxon>Agaricomycotina</taxon>
        <taxon>Agaricomycetes</taxon>
        <taxon>Agaricomycetidae</taxon>
        <taxon>Agaricales</taxon>
        <taxon>Marasmiineae</taxon>
        <taxon>Mycenaceae</taxon>
        <taxon>Favolaschia</taxon>
    </lineage>
</organism>
<dbReference type="AlphaFoldDB" id="A0AAW0CKG1"/>
<protein>
    <submittedName>
        <fullName evidence="2">Uncharacterized protein</fullName>
    </submittedName>
</protein>
<dbReference type="EMBL" id="JAWWNJ010000017">
    <property type="protein sequence ID" value="KAK7038515.1"/>
    <property type="molecule type" value="Genomic_DNA"/>
</dbReference>
<sequence>MSSEEESSGSPVPEPRKYCHCKLTCGELLSSRARREHKSKILDKSTILPSESEYDSEEDESFAAPESPMNFDRDDDAVPHRDTVSPDYPPETFPDSVRGSPMDIDRASTLSTSPDADIEFDSDSGSEGSDSGLDSENSCGMDDWGNFDETEDMNTPMTREEMIRELEEMLDEEEEGDLWDIRMAILMYPVFYTQSIQAMRF</sequence>
<name>A0AAW0CKG1_9AGAR</name>
<feature type="region of interest" description="Disordered" evidence="1">
    <location>
        <begin position="33"/>
        <end position="156"/>
    </location>
</feature>
<comment type="caution">
    <text evidence="2">The sequence shown here is derived from an EMBL/GenBank/DDBJ whole genome shotgun (WGS) entry which is preliminary data.</text>
</comment>
<dbReference type="Proteomes" id="UP001362999">
    <property type="component" value="Unassembled WGS sequence"/>
</dbReference>
<gene>
    <name evidence="2" type="ORF">R3P38DRAFT_2906334</name>
</gene>
<proteinExistence type="predicted"/>
<evidence type="ECO:0000313" key="3">
    <source>
        <dbReference type="Proteomes" id="UP001362999"/>
    </source>
</evidence>
<keyword evidence="3" id="KW-1185">Reference proteome</keyword>
<evidence type="ECO:0000256" key="1">
    <source>
        <dbReference type="SAM" id="MobiDB-lite"/>
    </source>
</evidence>